<sequence length="205" mass="23402">MASSSFKNVVFDIGNVLVRWNPVEITRLTFDDSYDIESLAESIFRSEIWYNLNKGLISENEAKLQHQILFGLSEVECERLFYYVRQTQILIYGSVDLVKRVKKAGYRVFALTDNVHEIVNHLKSTYTFWDLFEGAVVSADVGILKPQAKIYQHLLNQFEIKAEETILLDDMPHNVKGALDVGITAIEFKNAAQGEHALKELGLVF</sequence>
<dbReference type="PANTHER" id="PTHR43611">
    <property type="entry name" value="ALPHA-D-GLUCOSE 1-PHOSPHATE PHOSPHATASE"/>
    <property type="match status" value="1"/>
</dbReference>
<organism evidence="1 2">
    <name type="scientific">Vibrio tritonius</name>
    <dbReference type="NCBI Taxonomy" id="1435069"/>
    <lineage>
        <taxon>Bacteria</taxon>
        <taxon>Pseudomonadati</taxon>
        <taxon>Pseudomonadota</taxon>
        <taxon>Gammaproteobacteria</taxon>
        <taxon>Vibrionales</taxon>
        <taxon>Vibrionaceae</taxon>
        <taxon>Vibrio</taxon>
    </lineage>
</organism>
<comment type="caution">
    <text evidence="1">The sequence shown here is derived from an EMBL/GenBank/DDBJ whole genome shotgun (WGS) entry which is preliminary data.</text>
</comment>
<gene>
    <name evidence="1" type="ORF">LDJ79_02900</name>
</gene>
<dbReference type="InterPro" id="IPR023214">
    <property type="entry name" value="HAD_sf"/>
</dbReference>
<dbReference type="PANTHER" id="PTHR43611:SF3">
    <property type="entry name" value="FLAVIN MONONUCLEOTIDE HYDROLASE 1, CHLOROPLATIC"/>
    <property type="match status" value="1"/>
</dbReference>
<reference evidence="2" key="1">
    <citation type="submission" date="2023-07" db="EMBL/GenBank/DDBJ databases">
        <title>Molecular identification of indigenous halophilic bacteria isolated from red sea cost, biodegradation of synthetic dyes and assessment of degraded metabolite toxicity.</title>
        <authorList>
            <person name="Chaieb K."/>
            <person name="Altayb H.N."/>
        </authorList>
    </citation>
    <scope>NUCLEOTIDE SEQUENCE [LARGE SCALE GENOMIC DNA]</scope>
    <source>
        <strain evidence="2">K20</strain>
    </source>
</reference>
<dbReference type="CDD" id="cd02603">
    <property type="entry name" value="HAD_sEH-N_like"/>
    <property type="match status" value="1"/>
</dbReference>
<dbReference type="NCBIfam" id="TIGR01509">
    <property type="entry name" value="HAD-SF-IA-v3"/>
    <property type="match status" value="1"/>
</dbReference>
<protein>
    <submittedName>
        <fullName evidence="1">HAD family phosphatase</fullName>
    </submittedName>
</protein>
<name>A0ABS7YJ29_9VIBR</name>
<evidence type="ECO:0000313" key="1">
    <source>
        <dbReference type="EMBL" id="MCA2015042.1"/>
    </source>
</evidence>
<dbReference type="Proteomes" id="UP001199044">
    <property type="component" value="Unassembled WGS sequence"/>
</dbReference>
<dbReference type="InterPro" id="IPR006439">
    <property type="entry name" value="HAD-SF_hydro_IA"/>
</dbReference>
<dbReference type="Pfam" id="PF00702">
    <property type="entry name" value="Hydrolase"/>
    <property type="match status" value="1"/>
</dbReference>
<dbReference type="InterPro" id="IPR023198">
    <property type="entry name" value="PGP-like_dom2"/>
</dbReference>
<dbReference type="EMBL" id="JAIWIU010000015">
    <property type="protein sequence ID" value="MCA2015042.1"/>
    <property type="molecule type" value="Genomic_DNA"/>
</dbReference>
<keyword evidence="2" id="KW-1185">Reference proteome</keyword>
<dbReference type="Gene3D" id="1.10.150.240">
    <property type="entry name" value="Putative phosphatase, domain 2"/>
    <property type="match status" value="1"/>
</dbReference>
<accession>A0ABS7YJ29</accession>
<proteinExistence type="predicted"/>
<dbReference type="SFLD" id="SFLDG01129">
    <property type="entry name" value="C1.5:_HAD__Beta-PGM__Phosphata"/>
    <property type="match status" value="1"/>
</dbReference>
<dbReference type="SUPFAM" id="SSF56784">
    <property type="entry name" value="HAD-like"/>
    <property type="match status" value="1"/>
</dbReference>
<dbReference type="RefSeq" id="WP_225249513.1">
    <property type="nucleotide sequence ID" value="NZ_JAIWIU010000015.1"/>
</dbReference>
<dbReference type="InterPro" id="IPR036412">
    <property type="entry name" value="HAD-like_sf"/>
</dbReference>
<evidence type="ECO:0000313" key="2">
    <source>
        <dbReference type="Proteomes" id="UP001199044"/>
    </source>
</evidence>
<dbReference type="Gene3D" id="3.40.50.1000">
    <property type="entry name" value="HAD superfamily/HAD-like"/>
    <property type="match status" value="1"/>
</dbReference>
<dbReference type="SFLD" id="SFLDS00003">
    <property type="entry name" value="Haloacid_Dehalogenase"/>
    <property type="match status" value="1"/>
</dbReference>